<reference evidence="1" key="1">
    <citation type="submission" date="2020-04" db="EMBL/GenBank/DDBJ databases">
        <authorList>
            <person name="Alioto T."/>
            <person name="Alioto T."/>
            <person name="Gomez Garrido J."/>
        </authorList>
    </citation>
    <scope>NUCLEOTIDE SEQUENCE</scope>
    <source>
        <strain evidence="1">A484AB</strain>
    </source>
</reference>
<accession>A0A6S7IH98</accession>
<evidence type="ECO:0000313" key="1">
    <source>
        <dbReference type="EMBL" id="CAB4015750.1"/>
    </source>
</evidence>
<proteinExistence type="predicted"/>
<evidence type="ECO:0000313" key="2">
    <source>
        <dbReference type="Proteomes" id="UP001152795"/>
    </source>
</evidence>
<dbReference type="Proteomes" id="UP001152795">
    <property type="component" value="Unassembled WGS sequence"/>
</dbReference>
<dbReference type="EMBL" id="CACRXK020008830">
    <property type="protein sequence ID" value="CAB4015750.1"/>
    <property type="molecule type" value="Genomic_DNA"/>
</dbReference>
<name>A0A6S7IH98_PARCT</name>
<organism evidence="1 2">
    <name type="scientific">Paramuricea clavata</name>
    <name type="common">Red gorgonian</name>
    <name type="synonym">Violescent sea-whip</name>
    <dbReference type="NCBI Taxonomy" id="317549"/>
    <lineage>
        <taxon>Eukaryota</taxon>
        <taxon>Metazoa</taxon>
        <taxon>Cnidaria</taxon>
        <taxon>Anthozoa</taxon>
        <taxon>Octocorallia</taxon>
        <taxon>Malacalcyonacea</taxon>
        <taxon>Plexauridae</taxon>
        <taxon>Paramuricea</taxon>
    </lineage>
</organism>
<dbReference type="OrthoDB" id="5970210at2759"/>
<feature type="non-terminal residue" evidence="1">
    <location>
        <position position="1"/>
    </location>
</feature>
<dbReference type="InterPro" id="IPR041539">
    <property type="entry name" value="CxC5"/>
</dbReference>
<sequence>MSQRSKRVAFSVESLREEVDQEIDQEAIDNKLLSDIRAIDLNLVDYISAQIIFCAVLVKFSLNTVCAFANIVPSLCVLPIKIRGEVLKLLHPHISGNDAETLFKCMRKVNLPNLVNSSNTSLVHVFAPPYGHCLDCNLSLVRHNDPVKVQYHHHYGTSEGIKVSLKCSRCKMFYGYSKYGNPETGWKLYPEARTSVEASGVCLVERSLLKWQISLVNHSWVSFSGFSTAFNEVFDQLGSKDEGFGEKQCAAAFWNGELEEELRESGTLDFFGLMKKDDDREKIMEEVDKNRAKSVYKHSQEDCSEGCKTRGCGRLWVVDGQWKLMFAHCMMQRK</sequence>
<comment type="caution">
    <text evidence="1">The sequence shown here is derived from an EMBL/GenBank/DDBJ whole genome shotgun (WGS) entry which is preliminary data.</text>
</comment>
<protein>
    <submittedName>
        <fullName evidence="1">Uncharacterized protein</fullName>
    </submittedName>
</protein>
<dbReference type="AlphaFoldDB" id="A0A6S7IH98"/>
<keyword evidence="2" id="KW-1185">Reference proteome</keyword>
<gene>
    <name evidence="1" type="ORF">PACLA_8A057776</name>
</gene>
<dbReference type="Pfam" id="PF18718">
    <property type="entry name" value="CxC5"/>
    <property type="match status" value="1"/>
</dbReference>